<keyword evidence="1" id="KW-0732">Signal</keyword>
<dbReference type="Pfam" id="PF13385">
    <property type="entry name" value="Laminin_G_3"/>
    <property type="match status" value="1"/>
</dbReference>
<reference evidence="3" key="1">
    <citation type="submission" date="2022-09" db="EMBL/GenBank/DDBJ databases">
        <authorList>
            <person name="Yuan C."/>
            <person name="Ke Z."/>
        </authorList>
    </citation>
    <scope>NUCLEOTIDE SEQUENCE</scope>
    <source>
        <strain evidence="3">LB-8</strain>
    </source>
</reference>
<keyword evidence="4" id="KW-1185">Reference proteome</keyword>
<dbReference type="SUPFAM" id="SSF49899">
    <property type="entry name" value="Concanavalin A-like lectins/glucanases"/>
    <property type="match status" value="1"/>
</dbReference>
<dbReference type="Gene3D" id="3.40.720.10">
    <property type="entry name" value="Alkaline Phosphatase, subunit A"/>
    <property type="match status" value="1"/>
</dbReference>
<dbReference type="InterPro" id="IPR032309">
    <property type="entry name" value="DUF4983"/>
</dbReference>
<dbReference type="GO" id="GO:0005975">
    <property type="term" value="P:carbohydrate metabolic process"/>
    <property type="evidence" value="ECO:0007669"/>
    <property type="project" value="UniProtKB-ARBA"/>
</dbReference>
<organism evidence="3 4">
    <name type="scientific">Paraflavisolibacter caeni</name>
    <dbReference type="NCBI Taxonomy" id="2982496"/>
    <lineage>
        <taxon>Bacteria</taxon>
        <taxon>Pseudomonadati</taxon>
        <taxon>Bacteroidota</taxon>
        <taxon>Chitinophagia</taxon>
        <taxon>Chitinophagales</taxon>
        <taxon>Chitinophagaceae</taxon>
        <taxon>Paraflavisolibacter</taxon>
    </lineage>
</organism>
<sequence>MKRISNFIKAGILVLSGAVVFACNKPFTNPLPPVAGGANNAVAGDVKVLLIVVDGAVGTEVQKANPRVLNSLVDFSIYSWNSLNNYKNTAQTNELGWATLLTGVTSDKHKVTGTNFSNNDFATYPTIFSRLKSVKPGLRSVAYCSTGSLADNLAADATVKGSFSNDAATRDAVVNELATQNSSVVMAEFNSVDLAGAASSYSATSLAYRDAILDVDTKIGDILDAMKRRPTFKNENWMVIITSNKGGNVASTAYPWVPFDDSRHNTFFFCYSPRFSSKSVGNSGTRAFFPYLGTAPVYSGKKADKKQATVADDDRYDLGANKEMTMWCKIKAAAPAVNTDYNYVPFFAKKRDHNSTKGWTFIPGSYSVNNGKTWFATFYDGATKKEAKSGQVCFDNKWHTLVMVVKKIDANTRRVNVYTDGAKALASDAYCDIANTDFGNTDPLNIGVGLFQANDNPKFDNVLITDLRIWNTAVSDSYISSNYCSTTIDPSDPYYGNLIGFWPGFPVVVEGGVKKLKDLSPSGKDMIVDPTNYSEMTFADQATTVCPPPMNEDAWKTVPNSVDIATQIYYWLGVNINGWGLDGKSWIPTYADIN</sequence>
<evidence type="ECO:0000256" key="1">
    <source>
        <dbReference type="SAM" id="SignalP"/>
    </source>
</evidence>
<proteinExistence type="predicted"/>
<gene>
    <name evidence="3" type="ORF">OCK74_09810</name>
</gene>
<comment type="caution">
    <text evidence="3">The sequence shown here is derived from an EMBL/GenBank/DDBJ whole genome shotgun (WGS) entry which is preliminary data.</text>
</comment>
<dbReference type="Pfam" id="PF16356">
    <property type="entry name" value="DUF4983"/>
    <property type="match status" value="1"/>
</dbReference>
<reference evidence="3" key="2">
    <citation type="submission" date="2023-04" db="EMBL/GenBank/DDBJ databases">
        <title>Paracnuella aquatica gen. nov., sp. nov., a member of the family Chitinophagaceae isolated from a hot spring.</title>
        <authorList>
            <person name="Wang C."/>
        </authorList>
    </citation>
    <scope>NUCLEOTIDE SEQUENCE</scope>
    <source>
        <strain evidence="3">LB-8</strain>
    </source>
</reference>
<dbReference type="EMBL" id="JAOTIF010000005">
    <property type="protein sequence ID" value="MCU7549410.1"/>
    <property type="molecule type" value="Genomic_DNA"/>
</dbReference>
<dbReference type="InterPro" id="IPR013320">
    <property type="entry name" value="ConA-like_dom_sf"/>
</dbReference>
<dbReference type="Gene3D" id="2.60.120.200">
    <property type="match status" value="1"/>
</dbReference>
<name>A0A9X3B7L5_9BACT</name>
<dbReference type="AlphaFoldDB" id="A0A9X3B7L5"/>
<evidence type="ECO:0000313" key="4">
    <source>
        <dbReference type="Proteomes" id="UP001155483"/>
    </source>
</evidence>
<feature type="signal peptide" evidence="1">
    <location>
        <begin position="1"/>
        <end position="22"/>
    </location>
</feature>
<feature type="domain" description="DUF4983" evidence="2">
    <location>
        <begin position="491"/>
        <end position="587"/>
    </location>
</feature>
<dbReference type="Proteomes" id="UP001155483">
    <property type="component" value="Unassembled WGS sequence"/>
</dbReference>
<dbReference type="InterPro" id="IPR017850">
    <property type="entry name" value="Alkaline_phosphatase_core_sf"/>
</dbReference>
<accession>A0A9X3B7L5</accession>
<dbReference type="GO" id="GO:0004553">
    <property type="term" value="F:hydrolase activity, hydrolyzing O-glycosyl compounds"/>
    <property type="evidence" value="ECO:0007669"/>
    <property type="project" value="UniProtKB-ARBA"/>
</dbReference>
<feature type="chain" id="PRO_5040734812" evidence="1">
    <location>
        <begin position="23"/>
        <end position="594"/>
    </location>
</feature>
<evidence type="ECO:0000313" key="3">
    <source>
        <dbReference type="EMBL" id="MCU7549410.1"/>
    </source>
</evidence>
<protein>
    <submittedName>
        <fullName evidence="3">DUF4983 domain-containing protein</fullName>
    </submittedName>
</protein>
<evidence type="ECO:0000259" key="2">
    <source>
        <dbReference type="Pfam" id="PF16356"/>
    </source>
</evidence>
<dbReference type="PROSITE" id="PS51257">
    <property type="entry name" value="PROKAR_LIPOPROTEIN"/>
    <property type="match status" value="1"/>
</dbReference>
<dbReference type="RefSeq" id="WP_279296850.1">
    <property type="nucleotide sequence ID" value="NZ_JAOTIF010000005.1"/>
</dbReference>
<dbReference type="SUPFAM" id="SSF53649">
    <property type="entry name" value="Alkaline phosphatase-like"/>
    <property type="match status" value="1"/>
</dbReference>